<feature type="domain" description="Effector-associated" evidence="2">
    <location>
        <begin position="13"/>
        <end position="89"/>
    </location>
</feature>
<gene>
    <name evidence="4" type="ORF">TM51_02335</name>
</gene>
<evidence type="ECO:0000259" key="3">
    <source>
        <dbReference type="Pfam" id="PF20028"/>
    </source>
</evidence>
<dbReference type="EMBL" id="AOSG01000009">
    <property type="protein sequence ID" value="EOR72520.1"/>
    <property type="molecule type" value="Genomic_DNA"/>
</dbReference>
<organism evidence="4 5">
    <name type="scientific">Thermobifida fusca TM51</name>
    <dbReference type="NCBI Taxonomy" id="1169414"/>
    <lineage>
        <taxon>Bacteria</taxon>
        <taxon>Bacillati</taxon>
        <taxon>Actinomycetota</taxon>
        <taxon>Actinomycetes</taxon>
        <taxon>Streptosporangiales</taxon>
        <taxon>Nocardiopsidaceae</taxon>
        <taxon>Thermobifida</taxon>
    </lineage>
</organism>
<keyword evidence="5" id="KW-1185">Reference proteome</keyword>
<protein>
    <submittedName>
        <fullName evidence="4">Uncharacterized protein</fullName>
    </submittedName>
</protein>
<reference evidence="4 5" key="1">
    <citation type="journal article" date="2013" name="Genome Announc.">
        <title>Draft Genome Sequence of the Lignocellulose Decomposer Thermobifida fusca Strain TM51.</title>
        <authorList>
            <person name="Toth A."/>
            <person name="Barna T."/>
            <person name="Nagy I."/>
            <person name="Horvath B."/>
            <person name="Nagy I."/>
            <person name="Tancsics A."/>
            <person name="Kriszt B."/>
            <person name="Baka E."/>
            <person name="Fekete C."/>
            <person name="Kukolya J."/>
        </authorList>
    </citation>
    <scope>NUCLEOTIDE SEQUENCE [LARGE SCALE GENOMIC DNA]</scope>
    <source>
        <strain evidence="4 5">TM51</strain>
    </source>
</reference>
<accession>A0A9P2TDQ4</accession>
<dbReference type="Pfam" id="PF19956">
    <property type="entry name" value="EAD2"/>
    <property type="match status" value="1"/>
</dbReference>
<evidence type="ECO:0000259" key="2">
    <source>
        <dbReference type="Pfam" id="PF19956"/>
    </source>
</evidence>
<dbReference type="InterPro" id="IPR045431">
    <property type="entry name" value="EAD2"/>
</dbReference>
<comment type="caution">
    <text evidence="4">The sequence shown here is derived from an EMBL/GenBank/DDBJ whole genome shotgun (WGS) entry which is preliminary data.</text>
</comment>
<feature type="domain" description="vWA-MoxR associated protein C-terminal" evidence="3">
    <location>
        <begin position="242"/>
        <end position="423"/>
    </location>
</feature>
<name>A0A9P2TDQ4_THEFU</name>
<dbReference type="InterPro" id="IPR045450">
    <property type="entry name" value="VMAP_C"/>
</dbReference>
<dbReference type="Pfam" id="PF20028">
    <property type="entry name" value="VMAP-C"/>
    <property type="match status" value="1"/>
</dbReference>
<dbReference type="InterPro" id="IPR045555">
    <property type="entry name" value="VMAP-M0"/>
</dbReference>
<dbReference type="Proteomes" id="UP000014184">
    <property type="component" value="Unassembled WGS sequence"/>
</dbReference>
<dbReference type="Pfam" id="PF19916">
    <property type="entry name" value="VMAP-M0"/>
    <property type="match status" value="1"/>
</dbReference>
<sequence length="500" mass="57276">MTMVSRAHERLANALWRVRSVYEEDARQRFWLCLPADVRARLSVAGDPYGFALSLVIQCCDQQRLGVMLRWLRCLENDSKPAMQVCELAEGLLEAEEWELSGQGRERDTWEQLRKALREVPYDDQVDLLCQRVVPLPPEQIEAPSPRNAWEAFLDLKEATLGPRGEDPGERFLQLLAEYTGRAELVRAVAEWGADQRHATVVKRSGWGGGEPFRPLPPPRLIIKIGYDLGNLERLSVAYRLVTDPDDDWMDVCEAEALTEVTEEELPRRISELIIWAESQQAADHGKLRLEFIFPFSLLFRFVVQNWPLELHEDAPAPSLGSQYEIIIRSEEFARDPRAQRICQRRWQNLHEGRGRVGSSSTVLEEGWENVANYLGNEAIVAFVAYALPGVDWQRQVYAAVICGVPVVAWRWTGKNGNPEAHFLSILRGEEEMASGKQEMNGLERGIKNLTKNLYLSRINRSTAEMRNRSRQSYDLSVIYHDYQPKPREQRQVLSGGNIR</sequence>
<evidence type="ECO:0000259" key="1">
    <source>
        <dbReference type="Pfam" id="PF19916"/>
    </source>
</evidence>
<feature type="domain" description="vWA-MoxR associated protein middle region 0" evidence="1">
    <location>
        <begin position="108"/>
        <end position="200"/>
    </location>
</feature>
<evidence type="ECO:0000313" key="5">
    <source>
        <dbReference type="Proteomes" id="UP000014184"/>
    </source>
</evidence>
<dbReference type="AlphaFoldDB" id="A0A9P2TDQ4"/>
<evidence type="ECO:0000313" key="4">
    <source>
        <dbReference type="EMBL" id="EOR72520.1"/>
    </source>
</evidence>
<proteinExistence type="predicted"/>